<dbReference type="Proteomes" id="UP001278500">
    <property type="component" value="Unassembled WGS sequence"/>
</dbReference>
<feature type="region of interest" description="Disordered" evidence="1">
    <location>
        <begin position="876"/>
        <end position="953"/>
    </location>
</feature>
<evidence type="ECO:0000313" key="3">
    <source>
        <dbReference type="Proteomes" id="UP001278500"/>
    </source>
</evidence>
<feature type="compositionally biased region" description="Basic and acidic residues" evidence="1">
    <location>
        <begin position="1011"/>
        <end position="1020"/>
    </location>
</feature>
<feature type="region of interest" description="Disordered" evidence="1">
    <location>
        <begin position="28"/>
        <end position="92"/>
    </location>
</feature>
<reference evidence="2" key="1">
    <citation type="journal article" date="2023" name="Mol. Phylogenet. Evol.">
        <title>Genome-scale phylogeny and comparative genomics of the fungal order Sordariales.</title>
        <authorList>
            <person name="Hensen N."/>
            <person name="Bonometti L."/>
            <person name="Westerberg I."/>
            <person name="Brannstrom I.O."/>
            <person name="Guillou S."/>
            <person name="Cros-Aarteil S."/>
            <person name="Calhoun S."/>
            <person name="Haridas S."/>
            <person name="Kuo A."/>
            <person name="Mondo S."/>
            <person name="Pangilinan J."/>
            <person name="Riley R."/>
            <person name="LaButti K."/>
            <person name="Andreopoulos B."/>
            <person name="Lipzen A."/>
            <person name="Chen C."/>
            <person name="Yan M."/>
            <person name="Daum C."/>
            <person name="Ng V."/>
            <person name="Clum A."/>
            <person name="Steindorff A."/>
            <person name="Ohm R.A."/>
            <person name="Martin F."/>
            <person name="Silar P."/>
            <person name="Natvig D.O."/>
            <person name="Lalanne C."/>
            <person name="Gautier V."/>
            <person name="Ament-Velasquez S.L."/>
            <person name="Kruys A."/>
            <person name="Hutchinson M.I."/>
            <person name="Powell A.J."/>
            <person name="Barry K."/>
            <person name="Miller A.N."/>
            <person name="Grigoriev I.V."/>
            <person name="Debuchy R."/>
            <person name="Gladieux P."/>
            <person name="Hiltunen Thoren M."/>
            <person name="Johannesson H."/>
        </authorList>
    </citation>
    <scope>NUCLEOTIDE SEQUENCE</scope>
    <source>
        <strain evidence="2">CBS 560.94</strain>
    </source>
</reference>
<name>A0AAE0J7G5_9PEZI</name>
<evidence type="ECO:0000313" key="2">
    <source>
        <dbReference type="EMBL" id="KAK3338279.1"/>
    </source>
</evidence>
<feature type="compositionally biased region" description="Polar residues" evidence="1">
    <location>
        <begin position="878"/>
        <end position="901"/>
    </location>
</feature>
<feature type="compositionally biased region" description="Polar residues" evidence="1">
    <location>
        <begin position="387"/>
        <end position="398"/>
    </location>
</feature>
<feature type="compositionally biased region" description="Low complexity" evidence="1">
    <location>
        <begin position="930"/>
        <end position="942"/>
    </location>
</feature>
<feature type="compositionally biased region" description="Basic residues" evidence="1">
    <location>
        <begin position="368"/>
        <end position="377"/>
    </location>
</feature>
<keyword evidence="3" id="KW-1185">Reference proteome</keyword>
<dbReference type="AlphaFoldDB" id="A0AAE0J7G5"/>
<feature type="compositionally biased region" description="Polar residues" evidence="1">
    <location>
        <begin position="36"/>
        <end position="51"/>
    </location>
</feature>
<reference evidence="2" key="2">
    <citation type="submission" date="2023-06" db="EMBL/GenBank/DDBJ databases">
        <authorList>
            <consortium name="Lawrence Berkeley National Laboratory"/>
            <person name="Haridas S."/>
            <person name="Hensen N."/>
            <person name="Bonometti L."/>
            <person name="Westerberg I."/>
            <person name="Brannstrom I.O."/>
            <person name="Guillou S."/>
            <person name="Cros-Aarteil S."/>
            <person name="Calhoun S."/>
            <person name="Kuo A."/>
            <person name="Mondo S."/>
            <person name="Pangilinan J."/>
            <person name="Riley R."/>
            <person name="Labutti K."/>
            <person name="Andreopoulos B."/>
            <person name="Lipzen A."/>
            <person name="Chen C."/>
            <person name="Yanf M."/>
            <person name="Daum C."/>
            <person name="Ng V."/>
            <person name="Clum A."/>
            <person name="Steindorff A."/>
            <person name="Ohm R."/>
            <person name="Martin F."/>
            <person name="Silar P."/>
            <person name="Natvig D."/>
            <person name="Lalanne C."/>
            <person name="Gautier V."/>
            <person name="Ament-Velasquez S.L."/>
            <person name="Kruys A."/>
            <person name="Hutchinson M.I."/>
            <person name="Powell A.J."/>
            <person name="Barry K."/>
            <person name="Miller A.N."/>
            <person name="Grigoriev I.V."/>
            <person name="Debuchy R."/>
            <person name="Gladieux P."/>
            <person name="Thoren M.H."/>
            <person name="Johannesson H."/>
        </authorList>
    </citation>
    <scope>NUCLEOTIDE SEQUENCE</scope>
    <source>
        <strain evidence="2">CBS 560.94</strain>
    </source>
</reference>
<feature type="compositionally biased region" description="Low complexity" evidence="1">
    <location>
        <begin position="345"/>
        <end position="360"/>
    </location>
</feature>
<accession>A0AAE0J7G5</accession>
<sequence length="1055" mass="117536">MNDKKPAPSLLDDDSFSLTSFITGYTSSTTRTLSSYHPSQHQIGGDSQSLYQPYGAHASPFHPILDPNSVPQPQPQQQQPEHQQNHQHHREQLSCVTQETLRQDCAQARFIIWAAVKRNLCPTLKDEERSKCPLHKCQLLLSDHESMLKHLVNCRYLSTGEYWCPQHNRVERFDDVKCKRCLSHPSKRRKMLFMAKKFFHGLGHKSKRGQDSGFDVDHDSSAPPPYDSLSVAPVDQPIMVQTQPTELESVMRYEIDSVEVSTVHQNPETGPEAGIDPQALMVPAPSVVLTSPQTLPGIPEMPEIPELECTEPSHLLLSSYQSLMGMNWEGSGASHSVSPFPCTLSDDASARSSQSRPSLQVNTQGLPGRRHPPRHISRPAVAPSRSHGLSPQSSVRSNASADTIFTTMSSTLVSPVTDYSEGLSSDMAWSVNDTKMTDEFDEVVETFYNASFPSILDGLAELPAEFPVPQMPDNLLFAMEMPSTDSTYPAQLDLTADDPMDIVEPDQIEVQNDNMCNSEVETMILSAWDLIQEHLSASRQAIQDIPDNPLANQLRTMSSKEIALTGLRTLRQMLQGEQPSSSMDFLCLIHVIYAFNFVTRQEHMEHDAKELFFQSLAYENLLPTNEGDVYRQLVYQILEPSGITPGDLGNFCAKSSAVPLSRSSSLKGKAPTTRLDLSSTDSDTLLVAGCRFLDELETSIVFGQSSHSLGIHNSELFKKHQEVLMFSMNQGFSADVTKMLCELVNHNGDLQLLIGKLDEINTKVRNGVICSGRRLEIEVLHAGKESMPASRYFSDYLPKVWELCDEIYLKYFGSVNDRAVYHQLGISVIESMISGFDNTTGHPTVTAEEHQEELARFLKDHTDIGKVSTEVHRKLSVPTMTLTPPETIYSSHVASPTATSGPQQPQQQQQLRQQQRKQASHLMEIPSEDQPPATTTTGQTQKPDSDPQCPPQCHLCDYRPNGDPRWFKGSMAKHMKVKHSDQPDRIFPCTFPGCKSQYKNRPDNLRQHQIEKGHWVEGEKGWNNGGGGGGGKSERRPSKKRKKGVEGEGEGEEGG</sequence>
<feature type="region of interest" description="Disordered" evidence="1">
    <location>
        <begin position="204"/>
        <end position="231"/>
    </location>
</feature>
<organism evidence="2 3">
    <name type="scientific">Neurospora tetraspora</name>
    <dbReference type="NCBI Taxonomy" id="94610"/>
    <lineage>
        <taxon>Eukaryota</taxon>
        <taxon>Fungi</taxon>
        <taxon>Dikarya</taxon>
        <taxon>Ascomycota</taxon>
        <taxon>Pezizomycotina</taxon>
        <taxon>Sordariomycetes</taxon>
        <taxon>Sordariomycetidae</taxon>
        <taxon>Sordariales</taxon>
        <taxon>Sordariaceae</taxon>
        <taxon>Neurospora</taxon>
    </lineage>
</organism>
<comment type="caution">
    <text evidence="2">The sequence shown here is derived from an EMBL/GenBank/DDBJ whole genome shotgun (WGS) entry which is preliminary data.</text>
</comment>
<evidence type="ECO:0000256" key="1">
    <source>
        <dbReference type="SAM" id="MobiDB-lite"/>
    </source>
</evidence>
<proteinExistence type="predicted"/>
<dbReference type="RefSeq" id="XP_062677730.1">
    <property type="nucleotide sequence ID" value="XM_062830834.1"/>
</dbReference>
<protein>
    <submittedName>
        <fullName evidence="2">Uncharacterized protein</fullName>
    </submittedName>
</protein>
<dbReference type="EMBL" id="JAUEPP010000008">
    <property type="protein sequence ID" value="KAK3338279.1"/>
    <property type="molecule type" value="Genomic_DNA"/>
</dbReference>
<feature type="compositionally biased region" description="Low complexity" evidence="1">
    <location>
        <begin position="902"/>
        <end position="913"/>
    </location>
</feature>
<feature type="region of interest" description="Disordered" evidence="1">
    <location>
        <begin position="345"/>
        <end position="398"/>
    </location>
</feature>
<dbReference type="GeneID" id="87867988"/>
<feature type="region of interest" description="Disordered" evidence="1">
    <location>
        <begin position="1011"/>
        <end position="1055"/>
    </location>
</feature>
<gene>
    <name evidence="2" type="ORF">B0H65DRAFT_581989</name>
</gene>